<dbReference type="AlphaFoldDB" id="A0A815M0X2"/>
<gene>
    <name evidence="3" type="ORF">JXQ802_LOCUS35565</name>
    <name evidence="2" type="ORF">PYM288_LOCUS22928</name>
</gene>
<protein>
    <recommendedName>
        <fullName evidence="1">F-box domain-containing protein</fullName>
    </recommendedName>
</protein>
<dbReference type="Proteomes" id="UP000663854">
    <property type="component" value="Unassembled WGS sequence"/>
</dbReference>
<organism evidence="3 4">
    <name type="scientific">Rotaria sordida</name>
    <dbReference type="NCBI Taxonomy" id="392033"/>
    <lineage>
        <taxon>Eukaryota</taxon>
        <taxon>Metazoa</taxon>
        <taxon>Spiralia</taxon>
        <taxon>Gnathifera</taxon>
        <taxon>Rotifera</taxon>
        <taxon>Eurotatoria</taxon>
        <taxon>Bdelloidea</taxon>
        <taxon>Philodinida</taxon>
        <taxon>Philodinidae</taxon>
        <taxon>Rotaria</taxon>
    </lineage>
</organism>
<accession>A0A815M0X2</accession>
<keyword evidence="4" id="KW-1185">Reference proteome</keyword>
<proteinExistence type="predicted"/>
<dbReference type="PROSITE" id="PS50181">
    <property type="entry name" value="FBOX"/>
    <property type="match status" value="1"/>
</dbReference>
<name>A0A815M0X2_9BILA</name>
<evidence type="ECO:0000313" key="4">
    <source>
        <dbReference type="Proteomes" id="UP000663870"/>
    </source>
</evidence>
<feature type="domain" description="F-box" evidence="1">
    <location>
        <begin position="11"/>
        <end position="61"/>
    </location>
</feature>
<sequence>MSISTYIDNNFTLLEALPNEIFLEIFQYLNGVDTIYAFSQLNNRFQHLLIKYVKTFDFKSITKVKFDFVTQHHDIHRWRSLRLSEDIETPGQIGLFCQLFPLPKYISQIQSLSILNMKPKFAKTVLSQLISFDYLISLTVTTICGENIQPFKLSSLKQLVFTGCKHNNWIKVC</sequence>
<dbReference type="InterPro" id="IPR001810">
    <property type="entry name" value="F-box_dom"/>
</dbReference>
<evidence type="ECO:0000313" key="3">
    <source>
        <dbReference type="EMBL" id="CAF1415963.1"/>
    </source>
</evidence>
<reference evidence="3" key="1">
    <citation type="submission" date="2021-02" db="EMBL/GenBank/DDBJ databases">
        <authorList>
            <person name="Nowell W R."/>
        </authorList>
    </citation>
    <scope>NUCLEOTIDE SEQUENCE</scope>
</reference>
<dbReference type="EMBL" id="CAJNOL010001766">
    <property type="protein sequence ID" value="CAF1415963.1"/>
    <property type="molecule type" value="Genomic_DNA"/>
</dbReference>
<dbReference type="Proteomes" id="UP000663870">
    <property type="component" value="Unassembled WGS sequence"/>
</dbReference>
<dbReference type="SUPFAM" id="SSF81383">
    <property type="entry name" value="F-box domain"/>
    <property type="match status" value="1"/>
</dbReference>
<evidence type="ECO:0000259" key="1">
    <source>
        <dbReference type="PROSITE" id="PS50181"/>
    </source>
</evidence>
<evidence type="ECO:0000313" key="2">
    <source>
        <dbReference type="EMBL" id="CAF1164458.1"/>
    </source>
</evidence>
<dbReference type="EMBL" id="CAJNOH010001021">
    <property type="protein sequence ID" value="CAF1164458.1"/>
    <property type="molecule type" value="Genomic_DNA"/>
</dbReference>
<dbReference type="InterPro" id="IPR036047">
    <property type="entry name" value="F-box-like_dom_sf"/>
</dbReference>
<feature type="non-terminal residue" evidence="3">
    <location>
        <position position="173"/>
    </location>
</feature>
<comment type="caution">
    <text evidence="3">The sequence shown here is derived from an EMBL/GenBank/DDBJ whole genome shotgun (WGS) entry which is preliminary data.</text>
</comment>